<dbReference type="RefSeq" id="WP_231003382.1">
    <property type="nucleotide sequence ID" value="NZ_JAJNEC010000004.1"/>
</dbReference>
<reference evidence="2 3" key="1">
    <citation type="submission" date="2021-11" db="EMBL/GenBank/DDBJ databases">
        <title>Genomic of Niabella pedocola.</title>
        <authorList>
            <person name="Wu T."/>
        </authorList>
    </citation>
    <scope>NUCLEOTIDE SEQUENCE [LARGE SCALE GENOMIC DNA]</scope>
    <source>
        <strain evidence="2 3">JCM 31011</strain>
    </source>
</reference>
<feature type="domain" description="Metallo-beta-lactamase" evidence="1">
    <location>
        <begin position="280"/>
        <end position="457"/>
    </location>
</feature>
<sequence>MDRINLVLAIIALLFTTVVNGQSATTFLKKATTANGHWEHIRAFVYATQRTSYNRWQGYRFDRVQPETDTYEVYVDLELHRHRHHTLAHYPGGYVFNTVRISRDSGYYVYDLSLWRTGKALLQVPGDLWRVNEHIIQNSFPYFILKEVLDSADSLQFQTDKNEIKIRRLTATGTQELRFQPKTLLLTSNTITTGSAAKEQHFAAYTNIAGTYLLPGEMTLRQNGQVVFKDSLIRFQPLPAADTSQFSFPNGYTLQRDTTPPLRARAIAKDIYLVEKVDGDRNVLFINLDDQVLLTEAPVSGHVTREIIRLIHQTLPGKKIGYVHLSHFHNDHLAGVTELVKEGAVILCAPSMEKPVREMIAAATGNQTNGVQPVFGFFNDHKVLEDPHHRVDLFEVPNSHAQGLSFLYLPREKLIYEGDLLSMPEDATITPAFQVSLEFYQFIQKHRISFRQIIGHHGLAMITPELFRRVMNAANRTNPK</sequence>
<dbReference type="InterPro" id="IPR036866">
    <property type="entry name" value="RibonucZ/Hydroxyglut_hydro"/>
</dbReference>
<accession>A0ABS8PMT7</accession>
<protein>
    <submittedName>
        <fullName evidence="2">MBL fold metallo-hydrolase</fullName>
    </submittedName>
</protein>
<name>A0ABS8PMT7_9BACT</name>
<evidence type="ECO:0000313" key="3">
    <source>
        <dbReference type="Proteomes" id="UP001199816"/>
    </source>
</evidence>
<dbReference type="Proteomes" id="UP001199816">
    <property type="component" value="Unassembled WGS sequence"/>
</dbReference>
<evidence type="ECO:0000259" key="1">
    <source>
        <dbReference type="SMART" id="SM00849"/>
    </source>
</evidence>
<dbReference type="SUPFAM" id="SSF56281">
    <property type="entry name" value="Metallo-hydrolase/oxidoreductase"/>
    <property type="match status" value="1"/>
</dbReference>
<comment type="caution">
    <text evidence="2">The sequence shown here is derived from an EMBL/GenBank/DDBJ whole genome shotgun (WGS) entry which is preliminary data.</text>
</comment>
<evidence type="ECO:0000313" key="2">
    <source>
        <dbReference type="EMBL" id="MCD2422412.1"/>
    </source>
</evidence>
<proteinExistence type="predicted"/>
<dbReference type="InterPro" id="IPR001279">
    <property type="entry name" value="Metallo-B-lactamas"/>
</dbReference>
<keyword evidence="3" id="KW-1185">Reference proteome</keyword>
<gene>
    <name evidence="2" type="ORF">LQ567_06535</name>
</gene>
<dbReference type="Pfam" id="PF00753">
    <property type="entry name" value="Lactamase_B"/>
    <property type="match status" value="1"/>
</dbReference>
<organism evidence="2 3">
    <name type="scientific">Niabella pedocola</name>
    <dbReference type="NCBI Taxonomy" id="1752077"/>
    <lineage>
        <taxon>Bacteria</taxon>
        <taxon>Pseudomonadati</taxon>
        <taxon>Bacteroidota</taxon>
        <taxon>Chitinophagia</taxon>
        <taxon>Chitinophagales</taxon>
        <taxon>Chitinophagaceae</taxon>
        <taxon>Niabella</taxon>
    </lineage>
</organism>
<dbReference type="SMART" id="SM00849">
    <property type="entry name" value="Lactamase_B"/>
    <property type="match status" value="1"/>
</dbReference>
<dbReference type="Gene3D" id="3.60.15.10">
    <property type="entry name" value="Ribonuclease Z/Hydroxyacylglutathione hydrolase-like"/>
    <property type="match status" value="1"/>
</dbReference>
<dbReference type="EMBL" id="JAJNEC010000004">
    <property type="protein sequence ID" value="MCD2422412.1"/>
    <property type="molecule type" value="Genomic_DNA"/>
</dbReference>